<dbReference type="InterPro" id="IPR001054">
    <property type="entry name" value="A/G_cyclase"/>
</dbReference>
<evidence type="ECO:0000313" key="5">
    <source>
        <dbReference type="Proteomes" id="UP001207528"/>
    </source>
</evidence>
<dbReference type="Proteomes" id="UP001207528">
    <property type="component" value="Unassembled WGS sequence"/>
</dbReference>
<organism evidence="3 5">
    <name type="scientific">Mycolicibacterium novocastrense</name>
    <name type="common">Mycobacterium novocastrense</name>
    <dbReference type="NCBI Taxonomy" id="59813"/>
    <lineage>
        <taxon>Bacteria</taxon>
        <taxon>Bacillati</taxon>
        <taxon>Actinomycetota</taxon>
        <taxon>Actinomycetes</taxon>
        <taxon>Mycobacteriales</taxon>
        <taxon>Mycobacteriaceae</taxon>
        <taxon>Mycolicibacterium</taxon>
    </lineage>
</organism>
<dbReference type="PROSITE" id="PS50125">
    <property type="entry name" value="GUANYLATE_CYCLASE_2"/>
    <property type="match status" value="1"/>
</dbReference>
<keyword evidence="4" id="KW-1185">Reference proteome</keyword>
<dbReference type="Proteomes" id="UP000069773">
    <property type="component" value="Unassembled WGS sequence"/>
</dbReference>
<protein>
    <submittedName>
        <fullName evidence="2 3">Adenylate/guanylate cyclase</fullName>
    </submittedName>
</protein>
<dbReference type="EMBL" id="JACKTI010000073">
    <property type="protein sequence ID" value="MCV7027022.1"/>
    <property type="molecule type" value="Genomic_DNA"/>
</dbReference>
<dbReference type="GO" id="GO:0035556">
    <property type="term" value="P:intracellular signal transduction"/>
    <property type="evidence" value="ECO:0007669"/>
    <property type="project" value="InterPro"/>
</dbReference>
<evidence type="ECO:0000313" key="2">
    <source>
        <dbReference type="EMBL" id="GAT08727.1"/>
    </source>
</evidence>
<reference evidence="3" key="3">
    <citation type="journal article" date="2022" name="BMC Genomics">
        <title>Comparative genome analysis of mycobacteria focusing on tRNA and non-coding RNA.</title>
        <authorList>
            <person name="Behra P.R.K."/>
            <person name="Pettersson B.M.F."/>
            <person name="Ramesh M."/>
            <person name="Das S."/>
            <person name="Dasgupta S."/>
            <person name="Kirsebom L.A."/>
        </authorList>
    </citation>
    <scope>NUCLEOTIDE SEQUENCE</scope>
    <source>
        <strain evidence="3">DSM 44203</strain>
    </source>
</reference>
<dbReference type="InterPro" id="IPR058852">
    <property type="entry name" value="HTH_77"/>
</dbReference>
<reference evidence="3" key="2">
    <citation type="submission" date="2020-07" db="EMBL/GenBank/DDBJ databases">
        <authorList>
            <person name="Pettersson B.M.F."/>
            <person name="Behra P.R.K."/>
            <person name="Ramesh M."/>
            <person name="Das S."/>
            <person name="Dasgupta S."/>
            <person name="Kirsebom L.A."/>
        </authorList>
    </citation>
    <scope>NUCLEOTIDE SEQUENCE</scope>
    <source>
        <strain evidence="3">DSM 44203</strain>
    </source>
</reference>
<dbReference type="InterPro" id="IPR011990">
    <property type="entry name" value="TPR-like_helical_dom_sf"/>
</dbReference>
<name>A0AAW5SVD4_MYCNV</name>
<accession>A0AAW5SVD4</accession>
<dbReference type="CDD" id="cd07302">
    <property type="entry name" value="CHD"/>
    <property type="match status" value="1"/>
</dbReference>
<dbReference type="Gene3D" id="1.25.40.10">
    <property type="entry name" value="Tetratricopeptide repeat domain"/>
    <property type="match status" value="1"/>
</dbReference>
<dbReference type="InterPro" id="IPR029787">
    <property type="entry name" value="Nucleotide_cyclase"/>
</dbReference>
<dbReference type="GO" id="GO:0009190">
    <property type="term" value="P:cyclic nucleotide biosynthetic process"/>
    <property type="evidence" value="ECO:0007669"/>
    <property type="project" value="InterPro"/>
</dbReference>
<dbReference type="PANTHER" id="PTHR47691:SF3">
    <property type="entry name" value="HTH-TYPE TRANSCRIPTIONAL REGULATOR RV0890C-RELATED"/>
    <property type="match status" value="1"/>
</dbReference>
<comment type="caution">
    <text evidence="3">The sequence shown here is derived from an EMBL/GenBank/DDBJ whole genome shotgun (WGS) entry which is preliminary data.</text>
</comment>
<sequence length="940" mass="101179">MTGQPPSGTVTFLMTDLEGSTRMWEQDPEAMKAAMVRHDELLEQTIAEHNGFVFARMGDGMAAAFPTAGDAVRAATLFRNSLLEEEWHTPKPLRARIGLHTDEAVVVENHYVSEPVNRCSRLMAAAHGGQTVVSGATEPLVRDELPDGSHLVDLGEHRLRDLGRPMRIFELAADTADHGFPPLRTLDAFPGNLPAQVSSFIGRQTEVSRVTAALAGSRVVTVTGVGGVGKTRLALQVAADVLPRYRDGAWLVDLAAVRDPDGISTAVAAVFRLSSRAGQPLDELLLEMLENKRLLLVLDNCEHLIGAAARLVARIERDCPDVVVLATSREGLAVDGEQLIALPPMNAGLPDDALETLLNTDAVKLFVERARAVNADFTLSQHNSRAVVEICQRLDGVPLAIELAAARVIALSPAELAQRLDRRFQLLAGGRRGAVERHATLRAAIDWSFELLNSNEQRLLGRMAIFSAGCTLEAIEEVCSEDPLRSEDMLDLVTTLVSRSLVVTEDSSAGTRFRMLETVRQYGEEKLAEWGETDALLLKHAHFYGDLSARAAEHYYGPEQIRWSRRINLERENIRTALATAIDKGHTRLAVQLVADHPHHHGYGGTGEVFEIRRPSARVIDLPGADQQPGYPRVLMAAAWHAYLSGDFDRADEWRRQAVEADAPHPDTSHRPRVAMEGFNLIAMAALASGDYSGAVSAYRSAAEIAEADGYPALAAVALAVSVNAALLGGCDGTEEVARAEEALRLARRSGMHAAIVMALNSLALALTDTYPARARTLLRESVERCADPGEASPSGVLTASLAAGRLGDWNLALRLGARSMQLERWVMAPLQVAPCLATYARALAEHQPEAAGVLLGAAYATFQRAAAESRNAGGHAAAPTGPNANFVVTAMHDTGRIVAAALGDGRARELHAEGRQMGMDDAITYALAVVETGSPTIDR</sequence>
<evidence type="ECO:0000313" key="4">
    <source>
        <dbReference type="Proteomes" id="UP000069773"/>
    </source>
</evidence>
<dbReference type="EMBL" id="BCTA01000026">
    <property type="protein sequence ID" value="GAT08727.1"/>
    <property type="molecule type" value="Genomic_DNA"/>
</dbReference>
<feature type="domain" description="Guanylate cyclase" evidence="1">
    <location>
        <begin position="11"/>
        <end position="123"/>
    </location>
</feature>
<dbReference type="AlphaFoldDB" id="A0AAW5SVD4"/>
<dbReference type="PRINTS" id="PR00364">
    <property type="entry name" value="DISEASERSIST"/>
</dbReference>
<reference evidence="2 4" key="1">
    <citation type="journal article" date="2016" name="Genome Announc.">
        <title>Draft Genome Sequences of Five Rapidly Growing Mycobacterium Species, M. thermoresistibile, M. fortuitum subsp. acetamidolyticum, M. canariasense, M. brisbanense, and M. novocastrense.</title>
        <authorList>
            <person name="Katahira K."/>
            <person name="Ogura Y."/>
            <person name="Gotoh Y."/>
            <person name="Hayashi T."/>
        </authorList>
    </citation>
    <scope>NUCLEOTIDE SEQUENCE [LARGE SCALE GENOMIC DNA]</scope>
    <source>
        <strain evidence="2 4">JCM18114</strain>
    </source>
</reference>
<gene>
    <name evidence="3" type="ORF">H7I77_27375</name>
    <name evidence="2" type="ORF">RMCN_1860</name>
</gene>
<dbReference type="GO" id="GO:0004016">
    <property type="term" value="F:adenylate cyclase activity"/>
    <property type="evidence" value="ECO:0007669"/>
    <property type="project" value="UniProtKB-ARBA"/>
</dbReference>
<proteinExistence type="predicted"/>
<dbReference type="Gene3D" id="3.30.70.1230">
    <property type="entry name" value="Nucleotide cyclase"/>
    <property type="match status" value="1"/>
</dbReference>
<dbReference type="Pfam" id="PF25872">
    <property type="entry name" value="HTH_77"/>
    <property type="match status" value="1"/>
</dbReference>
<dbReference type="SUPFAM" id="SSF48452">
    <property type="entry name" value="TPR-like"/>
    <property type="match status" value="1"/>
</dbReference>
<dbReference type="SUPFAM" id="SSF55073">
    <property type="entry name" value="Nucleotide cyclase"/>
    <property type="match status" value="1"/>
</dbReference>
<dbReference type="SUPFAM" id="SSF52540">
    <property type="entry name" value="P-loop containing nucleoside triphosphate hydrolases"/>
    <property type="match status" value="1"/>
</dbReference>
<dbReference type="PANTHER" id="PTHR47691">
    <property type="entry name" value="REGULATOR-RELATED"/>
    <property type="match status" value="1"/>
</dbReference>
<dbReference type="RefSeq" id="WP_067388571.1">
    <property type="nucleotide sequence ID" value="NZ_BCTA01000026.1"/>
</dbReference>
<dbReference type="InterPro" id="IPR027417">
    <property type="entry name" value="P-loop_NTPase"/>
</dbReference>
<dbReference type="Gene3D" id="3.40.50.300">
    <property type="entry name" value="P-loop containing nucleotide triphosphate hydrolases"/>
    <property type="match status" value="1"/>
</dbReference>
<evidence type="ECO:0000313" key="3">
    <source>
        <dbReference type="EMBL" id="MCV7027022.1"/>
    </source>
</evidence>
<evidence type="ECO:0000259" key="1">
    <source>
        <dbReference type="PROSITE" id="PS50125"/>
    </source>
</evidence>